<dbReference type="EMBL" id="CM046131">
    <property type="protein sequence ID" value="KAI8429515.1"/>
    <property type="molecule type" value="Genomic_DNA"/>
</dbReference>
<sequence>MEWITDMKEVDDDFKKKLQTKKKAGAWFASHCITRSKREKYVKLLQEALVPYGLTVDIYGGCGTFRCPRTQANCKAKVQTDYYFYLSFENAFAEDYVTEKLLTALNHNAVPIVYGGSNYSSARQTLSKVITRTPKYIHLISALNKFQSIKISAEQKARIFNQYILPVLTYGAEIWIFTKDVKVKVPEGSGEEAGVGYSVYAFHRRLSGVEVVHIISFLPPGSYIDARKHEPAELAALMAHLISTPSEYYEYFRWRNHYSYSKSESIDGYCNVCAALNDKEKVLTQSVYEHFRSWWNPDWEKRCRDHNRIFEIIFVVTAGTVGHATIEHAFKWHVPYPACLAWLLAVSRLLEMLVDAGVQGGKVRHHTDIRRDLRLVQVHIEAHPLGDSVEAFERRAEFLHRLCHYHDMVGKPKLSDVFPVHIDAYSFLFQKLKASSKATVNSFGDMTSPCLV</sequence>
<reference evidence="1 2" key="1">
    <citation type="journal article" date="2022" name="Genome Biol. Evol.">
        <title>The Spruce Budworm Genome: Reconstructing the Evolutionary History of Antifreeze Proteins.</title>
        <authorList>
            <person name="Beliveau C."/>
            <person name="Gagne P."/>
            <person name="Picq S."/>
            <person name="Vernygora O."/>
            <person name="Keeling C.I."/>
            <person name="Pinkney K."/>
            <person name="Doucet D."/>
            <person name="Wen F."/>
            <person name="Johnston J.S."/>
            <person name="Maaroufi H."/>
            <person name="Boyle B."/>
            <person name="Laroche J."/>
            <person name="Dewar K."/>
            <person name="Juretic N."/>
            <person name="Blackburn G."/>
            <person name="Nisole A."/>
            <person name="Brunet B."/>
            <person name="Brandao M."/>
            <person name="Lumley L."/>
            <person name="Duan J."/>
            <person name="Quan G."/>
            <person name="Lucarotti C.J."/>
            <person name="Roe A.D."/>
            <person name="Sperling F.A.H."/>
            <person name="Levesque R.C."/>
            <person name="Cusson M."/>
        </authorList>
    </citation>
    <scope>NUCLEOTIDE SEQUENCE [LARGE SCALE GENOMIC DNA]</scope>
    <source>
        <strain evidence="1">Glfc:IPQL:Cfum</strain>
    </source>
</reference>
<dbReference type="Proteomes" id="UP001064048">
    <property type="component" value="Chromosome Z"/>
</dbReference>
<gene>
    <name evidence="1" type="ORF">MSG28_000148</name>
</gene>
<accession>A0ACC0JZZ5</accession>
<organism evidence="1 2">
    <name type="scientific">Choristoneura fumiferana</name>
    <name type="common">Spruce budworm moth</name>
    <name type="synonym">Archips fumiferana</name>
    <dbReference type="NCBI Taxonomy" id="7141"/>
    <lineage>
        <taxon>Eukaryota</taxon>
        <taxon>Metazoa</taxon>
        <taxon>Ecdysozoa</taxon>
        <taxon>Arthropoda</taxon>
        <taxon>Hexapoda</taxon>
        <taxon>Insecta</taxon>
        <taxon>Pterygota</taxon>
        <taxon>Neoptera</taxon>
        <taxon>Endopterygota</taxon>
        <taxon>Lepidoptera</taxon>
        <taxon>Glossata</taxon>
        <taxon>Ditrysia</taxon>
        <taxon>Tortricoidea</taxon>
        <taxon>Tortricidae</taxon>
        <taxon>Tortricinae</taxon>
        <taxon>Choristoneura</taxon>
    </lineage>
</organism>
<keyword evidence="2" id="KW-1185">Reference proteome</keyword>
<comment type="caution">
    <text evidence="1">The sequence shown here is derived from an EMBL/GenBank/DDBJ whole genome shotgun (WGS) entry which is preliminary data.</text>
</comment>
<name>A0ACC0JZZ5_CHOFU</name>
<evidence type="ECO:0000313" key="1">
    <source>
        <dbReference type="EMBL" id="KAI8429515.1"/>
    </source>
</evidence>
<proteinExistence type="predicted"/>
<protein>
    <submittedName>
        <fullName evidence="1">Uncharacterized protein</fullName>
    </submittedName>
</protein>
<evidence type="ECO:0000313" key="2">
    <source>
        <dbReference type="Proteomes" id="UP001064048"/>
    </source>
</evidence>